<accession>A0A5C7EQN3</accession>
<dbReference type="EMBL" id="VPFL01000028">
    <property type="protein sequence ID" value="TXF10514.1"/>
    <property type="molecule type" value="Genomic_DNA"/>
</dbReference>
<reference evidence="1 2" key="1">
    <citation type="submission" date="2019-08" db="EMBL/GenBank/DDBJ databases">
        <title>Pelomicrobium methylotrophicum gen. nov., sp. nov. a moderately thermophilic, facultatively anaerobic, lithoautotrophic and methylotrophic bacterium isolated from a terrestrial mud volcano.</title>
        <authorList>
            <person name="Slobodkina G.B."/>
            <person name="Merkel A.Y."/>
            <person name="Slobodkin A.I."/>
        </authorList>
    </citation>
    <scope>NUCLEOTIDE SEQUENCE [LARGE SCALE GENOMIC DNA]</scope>
    <source>
        <strain evidence="1 2">SM250</strain>
    </source>
</reference>
<evidence type="ECO:0000313" key="2">
    <source>
        <dbReference type="Proteomes" id="UP000321201"/>
    </source>
</evidence>
<sequence length="106" mass="11549">MEENNPIEACIDWLAARGFNREEAANLCCAVRAEIPERLWQDVAAWLAWCVEIRLKHDIVVLAANGVVCVEIGPGGIEDLRIMLKDGVRPATPEEIQAAGGTPSDP</sequence>
<comment type="caution">
    <text evidence="1">The sequence shown here is derived from an EMBL/GenBank/DDBJ whole genome shotgun (WGS) entry which is preliminary data.</text>
</comment>
<evidence type="ECO:0000313" key="1">
    <source>
        <dbReference type="EMBL" id="TXF10514.1"/>
    </source>
</evidence>
<protein>
    <submittedName>
        <fullName evidence="1">Uncharacterized protein</fullName>
    </submittedName>
</protein>
<dbReference type="RefSeq" id="WP_147800994.1">
    <property type="nucleotide sequence ID" value="NZ_VPFL01000028.1"/>
</dbReference>
<dbReference type="OrthoDB" id="9796020at2"/>
<gene>
    <name evidence="1" type="ORF">FR698_14945</name>
</gene>
<dbReference type="AlphaFoldDB" id="A0A5C7EQN3"/>
<keyword evidence="2" id="KW-1185">Reference proteome</keyword>
<dbReference type="InParanoid" id="A0A5C7EQN3"/>
<dbReference type="Proteomes" id="UP000321201">
    <property type="component" value="Unassembled WGS sequence"/>
</dbReference>
<proteinExistence type="predicted"/>
<name>A0A5C7EQN3_9PROT</name>
<organism evidence="1 2">
    <name type="scientific">Pelomicrobium methylotrophicum</name>
    <dbReference type="NCBI Taxonomy" id="2602750"/>
    <lineage>
        <taxon>Bacteria</taxon>
        <taxon>Pseudomonadati</taxon>
        <taxon>Pseudomonadota</taxon>
        <taxon>Hydrogenophilia</taxon>
        <taxon>Hydrogenophilia incertae sedis</taxon>
        <taxon>Pelomicrobium</taxon>
    </lineage>
</organism>